<dbReference type="InterPro" id="IPR007831">
    <property type="entry name" value="T2SS_GspE_N"/>
</dbReference>
<organism evidence="7 8">
    <name type="scientific">Vibrio mangrovi</name>
    <dbReference type="NCBI Taxonomy" id="474394"/>
    <lineage>
        <taxon>Bacteria</taxon>
        <taxon>Pseudomonadati</taxon>
        <taxon>Pseudomonadota</taxon>
        <taxon>Gammaproteobacteria</taxon>
        <taxon>Vibrionales</taxon>
        <taxon>Vibrionaceae</taxon>
        <taxon>Vibrio</taxon>
    </lineage>
</organism>
<evidence type="ECO:0000256" key="3">
    <source>
        <dbReference type="ARBA" id="ARBA00022840"/>
    </source>
</evidence>
<evidence type="ECO:0000313" key="8">
    <source>
        <dbReference type="Proteomes" id="UP000196125"/>
    </source>
</evidence>
<dbReference type="OrthoDB" id="9804785at2"/>
<name>A0A1Y6IUA3_9VIBR</name>
<proteinExistence type="inferred from homology"/>
<evidence type="ECO:0000256" key="1">
    <source>
        <dbReference type="ARBA" id="ARBA00006611"/>
    </source>
</evidence>
<dbReference type="RefSeq" id="WP_159457426.1">
    <property type="nucleotide sequence ID" value="NZ_AP024883.1"/>
</dbReference>
<evidence type="ECO:0000256" key="4">
    <source>
        <dbReference type="SAM" id="MobiDB-lite"/>
    </source>
</evidence>
<comment type="similarity">
    <text evidence="1">Belongs to the GSP E family.</text>
</comment>
<evidence type="ECO:0000313" key="7">
    <source>
        <dbReference type="EMBL" id="SMS01235.1"/>
    </source>
</evidence>
<evidence type="ECO:0000313" key="9">
    <source>
        <dbReference type="Proteomes" id="UP001283366"/>
    </source>
</evidence>
<reference evidence="7 8" key="1">
    <citation type="submission" date="2017-05" db="EMBL/GenBank/DDBJ databases">
        <authorList>
            <person name="Song R."/>
            <person name="Chenine A.L."/>
            <person name="Ruprecht R.M."/>
        </authorList>
    </citation>
    <scope>NUCLEOTIDE SEQUENCE [LARGE SCALE GENOMIC DNA]</scope>
    <source>
        <strain evidence="7 8">CECT 7927</strain>
    </source>
</reference>
<dbReference type="GO" id="GO:0016887">
    <property type="term" value="F:ATP hydrolysis activity"/>
    <property type="evidence" value="ECO:0007669"/>
    <property type="project" value="TreeGrafter"/>
</dbReference>
<dbReference type="InterPro" id="IPR037257">
    <property type="entry name" value="T2SS_E_N_sf"/>
</dbReference>
<feature type="region of interest" description="Disordered" evidence="4">
    <location>
        <begin position="560"/>
        <end position="579"/>
    </location>
</feature>
<dbReference type="Proteomes" id="UP001283366">
    <property type="component" value="Unassembled WGS sequence"/>
</dbReference>
<dbReference type="SUPFAM" id="SSF160246">
    <property type="entry name" value="EspE N-terminal domain-like"/>
    <property type="match status" value="1"/>
</dbReference>
<accession>A0A1Y6IUA3</accession>
<reference evidence="6 9" key="2">
    <citation type="submission" date="2023-11" db="EMBL/GenBank/DDBJ databases">
        <title>Plant-associative lifestyle of Vibrio porteresiae and its evolutionary dynamics.</title>
        <authorList>
            <person name="Rameshkumar N."/>
            <person name="Kirti K."/>
        </authorList>
    </citation>
    <scope>NUCLEOTIDE SEQUENCE [LARGE SCALE GENOMIC DNA]</scope>
    <source>
        <strain evidence="6 9">MSSRF38</strain>
    </source>
</reference>
<dbReference type="AlphaFoldDB" id="A0A1Y6IUA3"/>
<protein>
    <submittedName>
        <fullName evidence="6">ATPase, T2SS/T4P/T4SS family</fullName>
    </submittedName>
    <submittedName>
        <fullName evidence="7">Type II secretion system protein E</fullName>
    </submittedName>
</protein>
<dbReference type="InterPro" id="IPR003593">
    <property type="entry name" value="AAA+_ATPase"/>
</dbReference>
<feature type="compositionally biased region" description="Basic and acidic residues" evidence="4">
    <location>
        <begin position="568"/>
        <end position="579"/>
    </location>
</feature>
<dbReference type="Pfam" id="PF00437">
    <property type="entry name" value="T2SSE"/>
    <property type="match status" value="1"/>
</dbReference>
<keyword evidence="3" id="KW-0067">ATP-binding</keyword>
<dbReference type="PANTHER" id="PTHR30258">
    <property type="entry name" value="TYPE II SECRETION SYSTEM PROTEIN GSPE-RELATED"/>
    <property type="match status" value="1"/>
</dbReference>
<dbReference type="PANTHER" id="PTHR30258:SF1">
    <property type="entry name" value="PROTEIN TRANSPORT PROTEIN HOFB HOMOLOG"/>
    <property type="match status" value="1"/>
</dbReference>
<dbReference type="Proteomes" id="UP000196125">
    <property type="component" value="Unassembled WGS sequence"/>
</dbReference>
<evidence type="ECO:0000259" key="5">
    <source>
        <dbReference type="PROSITE" id="PS00662"/>
    </source>
</evidence>
<dbReference type="Gene3D" id="3.30.300.160">
    <property type="entry name" value="Type II secretion system, protein E, N-terminal domain"/>
    <property type="match status" value="1"/>
</dbReference>
<dbReference type="InterPro" id="IPR027417">
    <property type="entry name" value="P-loop_NTPase"/>
</dbReference>
<feature type="domain" description="Bacterial type II secretion system protein E" evidence="5">
    <location>
        <begin position="378"/>
        <end position="392"/>
    </location>
</feature>
<dbReference type="EMBL" id="JAWRCO010000001">
    <property type="protein sequence ID" value="MDW6002994.1"/>
    <property type="molecule type" value="Genomic_DNA"/>
</dbReference>
<keyword evidence="2" id="KW-0547">Nucleotide-binding</keyword>
<dbReference type="InterPro" id="IPR001482">
    <property type="entry name" value="T2SS/T4SS_dom"/>
</dbReference>
<dbReference type="EMBL" id="FXXI01000004">
    <property type="protein sequence ID" value="SMS01235.1"/>
    <property type="molecule type" value="Genomic_DNA"/>
</dbReference>
<keyword evidence="9" id="KW-1185">Reference proteome</keyword>
<evidence type="ECO:0000313" key="6">
    <source>
        <dbReference type="EMBL" id="MDW6002994.1"/>
    </source>
</evidence>
<evidence type="ECO:0000256" key="2">
    <source>
        <dbReference type="ARBA" id="ARBA00022741"/>
    </source>
</evidence>
<dbReference type="GO" id="GO:0005524">
    <property type="term" value="F:ATP binding"/>
    <property type="evidence" value="ECO:0007669"/>
    <property type="project" value="UniProtKB-KW"/>
</dbReference>
<dbReference type="SUPFAM" id="SSF52540">
    <property type="entry name" value="P-loop containing nucleoside triphosphate hydrolases"/>
    <property type="match status" value="1"/>
</dbReference>
<dbReference type="PROSITE" id="PS00662">
    <property type="entry name" value="T2SP_E"/>
    <property type="match status" value="1"/>
</dbReference>
<dbReference type="Gene3D" id="3.30.450.90">
    <property type="match status" value="1"/>
</dbReference>
<dbReference type="SMART" id="SM00382">
    <property type="entry name" value="AAA"/>
    <property type="match status" value="1"/>
</dbReference>
<dbReference type="CDD" id="cd01129">
    <property type="entry name" value="PulE-GspE-like"/>
    <property type="match status" value="1"/>
</dbReference>
<sequence>MSVLLQRLQSEHHLTPEQFTMIDERCRDHSASALPVLLDSQLITARQLADFIAQHFKMRQIDINDHPYTDTCRQLDVSDLMILYLALPITIQNEWLTLAVGDPTIPHLQEDFQFATGLNIDVVVANAEQLQAAIKQYESDYKAGASLPAQNRLDEYVVQEESEYHLTENEQPNDAPVTQFILQLIQEAYQRNASDIHFEPYETTYRIRMRINGLLLTTHTPSNKVSRRLASRLKVLANLNIAERRLPQDGRIKINQLLPTDLDLRISTLPTQWGEKIVLRLLNSHRMKLHPDRLGFSEHQYHAFMQAIQNPQGMILITGPTGSGKTVTLYSALTWLNDDSRNISTVEDPVEIVLSGVNQTQINEKIGLTFSHILRAMLRQDPDILMIGEIRDPETADIAFRAAQTGHLVLSTLHTNSAREALTRLLQMGLEPYHVLPTIRLIVAQRLLRKLCPRCKIAAEPAQELVHHWPIFNKGHLYQASVQGCHACVAGYQGRFSIFELLLPEQLSDLKQVHSYNLPGRGTQSAEYHATDRLWYEGLNSVHLGITSYEEVVRVLGSPSSHSTMSASDEHHTSQEGKA</sequence>
<gene>
    <name evidence="7" type="primary">epsE_1</name>
    <name evidence="6" type="ORF">SBX37_09040</name>
    <name evidence="7" type="ORF">VIM7927_02517</name>
</gene>
<dbReference type="GO" id="GO:0005886">
    <property type="term" value="C:plasma membrane"/>
    <property type="evidence" value="ECO:0007669"/>
    <property type="project" value="TreeGrafter"/>
</dbReference>
<dbReference type="Gene3D" id="3.40.50.300">
    <property type="entry name" value="P-loop containing nucleotide triphosphate hydrolases"/>
    <property type="match status" value="1"/>
</dbReference>
<dbReference type="Pfam" id="PF05157">
    <property type="entry name" value="MshEN"/>
    <property type="match status" value="1"/>
</dbReference>